<dbReference type="PROSITE" id="PS50157">
    <property type="entry name" value="ZINC_FINGER_C2H2_2"/>
    <property type="match status" value="5"/>
</dbReference>
<feature type="compositionally biased region" description="Polar residues" evidence="7">
    <location>
        <begin position="103"/>
        <end position="117"/>
    </location>
</feature>
<keyword evidence="2" id="KW-0677">Repeat</keyword>
<accession>A0A9P7QLC8</accession>
<feature type="compositionally biased region" description="Basic residues" evidence="7">
    <location>
        <begin position="421"/>
        <end position="433"/>
    </location>
</feature>
<feature type="compositionally biased region" description="Low complexity" evidence="7">
    <location>
        <begin position="79"/>
        <end position="93"/>
    </location>
</feature>
<dbReference type="GO" id="GO:0008270">
    <property type="term" value="F:zinc ion binding"/>
    <property type="evidence" value="ECO:0007669"/>
    <property type="project" value="UniProtKB-KW"/>
</dbReference>
<evidence type="ECO:0000256" key="1">
    <source>
        <dbReference type="ARBA" id="ARBA00022723"/>
    </source>
</evidence>
<comment type="caution">
    <text evidence="9">The sequence shown here is derived from an EMBL/GenBank/DDBJ whole genome shotgun (WGS) entry which is preliminary data.</text>
</comment>
<dbReference type="InterPro" id="IPR013087">
    <property type="entry name" value="Znf_C2H2_type"/>
</dbReference>
<evidence type="ECO:0000256" key="7">
    <source>
        <dbReference type="SAM" id="MobiDB-lite"/>
    </source>
</evidence>
<sequence length="790" mass="86643">MVMHDSHVGFAGQVGSSRGSNDDMASIHLDFDTLLSADHMNSAFNAFDTCIHDDSCLHFMQPQKPQKRFTNEYVPTPPKSASSASTFSRPQSQAKRQDHKSSKAVSQSNSMDQSQGSSWDHIFTESAMAGCTLPCGGGFERCQDDDCVSVMSCSSACEGSCPSQCGETTQAVCCDGDACGSPQLCLDDDCPAESQPCTDVNCIVDTSTMQSHQTSFSPTLSDGDKAAAAALASFGDCQSQMFQSAYMQHPQQHLQPLAGTSREGDMNAMNFPNSFPCGNLSMDSILTNFNGTPNLPDQPFQMAFEYALANHIMQYHDPAHGLAQQGSCIANDPSQLITKCTLPKFNPNDLANTDPFMPQIQTHECGFPIQDPNEFAHHIFQEHRPSMMVHAHQYGFHEPSHSHSNSSSHHHQYGFSEPSHSHSHSTAHSHHHGGHDDPWFNFSAASNSTQFSPSMSPLTNLSMGPSLSETPVSIPTPSPLEPEPSFKDAATTNMAQTPSCIAESKTPVVAQDDPYTCRWIIGPGSSFVCGMRFDNDEQLQKHCKNDHLKQLKKLNGGFTCGWAGCARDTCFSQRSKVERHMQVHTGYKPVQCSICGAALSAKQALDQHMRIHTGETPWVCKVPGCGCAFKQQSALTMHERTHTGDKPLECEICGKRFSESSNLSKHRRTHNVKGMHECQLCGKDFHRLDQLRRHMGTNHKDRPAEVDALLSAAKSRIRAQKVSKLKNSAVKKKKTRVVVKTLVDVEDDDEDDAEVEEEEEEDDDVVAEEEGMSMTVKNESLYAVASPAQS</sequence>
<dbReference type="GO" id="GO:0005667">
    <property type="term" value="C:transcription regulator complex"/>
    <property type="evidence" value="ECO:0007669"/>
    <property type="project" value="TreeGrafter"/>
</dbReference>
<evidence type="ECO:0000256" key="4">
    <source>
        <dbReference type="ARBA" id="ARBA00022833"/>
    </source>
</evidence>
<name>A0A9P7QLC8_9HYPO</name>
<evidence type="ECO:0000256" key="2">
    <source>
        <dbReference type="ARBA" id="ARBA00022737"/>
    </source>
</evidence>
<feature type="region of interest" description="Disordered" evidence="7">
    <location>
        <begin position="744"/>
        <end position="790"/>
    </location>
</feature>
<feature type="domain" description="C2H2-type" evidence="8">
    <location>
        <begin position="590"/>
        <end position="617"/>
    </location>
</feature>
<dbReference type="PANTHER" id="PTHR14003">
    <property type="entry name" value="TRANSCRIPTIONAL REPRESSOR PROTEIN YY"/>
    <property type="match status" value="1"/>
</dbReference>
<evidence type="ECO:0000256" key="3">
    <source>
        <dbReference type="ARBA" id="ARBA00022771"/>
    </source>
</evidence>
<dbReference type="SUPFAM" id="SSF57667">
    <property type="entry name" value="beta-beta-alpha zinc fingers"/>
    <property type="match status" value="3"/>
</dbReference>
<feature type="region of interest" description="Disordered" evidence="7">
    <location>
        <begin position="69"/>
        <end position="117"/>
    </location>
</feature>
<evidence type="ECO:0000313" key="10">
    <source>
        <dbReference type="Proteomes" id="UP000707071"/>
    </source>
</evidence>
<feature type="domain" description="C2H2-type" evidence="8">
    <location>
        <begin position="618"/>
        <end position="647"/>
    </location>
</feature>
<gene>
    <name evidence="9" type="ORF">E4U09_005025</name>
</gene>
<protein>
    <recommendedName>
        <fullName evidence="5">C2H2 type master regulator of conidiophore development brlA</fullName>
    </recommendedName>
</protein>
<reference evidence="9 10" key="1">
    <citation type="journal article" date="2020" name="bioRxiv">
        <title>Whole genome comparisons of ergot fungi reveals the divergence and evolution of species within the genus Claviceps are the result of varying mechanisms driving genome evolution and host range expansion.</title>
        <authorList>
            <person name="Wyka S.A."/>
            <person name="Mondo S.J."/>
            <person name="Liu M."/>
            <person name="Dettman J."/>
            <person name="Nalam V."/>
            <person name="Broders K.D."/>
        </authorList>
    </citation>
    <scope>NUCLEOTIDE SEQUENCE [LARGE SCALE GENOMIC DNA]</scope>
    <source>
        <strain evidence="9 10">Clav52</strain>
    </source>
</reference>
<evidence type="ECO:0000256" key="6">
    <source>
        <dbReference type="PROSITE-ProRule" id="PRU00042"/>
    </source>
</evidence>
<dbReference type="FunFam" id="3.30.160.60:FF:002343">
    <property type="entry name" value="Zinc finger protein 33A"/>
    <property type="match status" value="1"/>
</dbReference>
<evidence type="ECO:0000259" key="8">
    <source>
        <dbReference type="PROSITE" id="PS50157"/>
    </source>
</evidence>
<dbReference type="Pfam" id="PF00096">
    <property type="entry name" value="zf-C2H2"/>
    <property type="match status" value="2"/>
</dbReference>
<evidence type="ECO:0000313" key="9">
    <source>
        <dbReference type="EMBL" id="KAG6301571.1"/>
    </source>
</evidence>
<keyword evidence="1" id="KW-0479">Metal-binding</keyword>
<feature type="domain" description="C2H2-type" evidence="8">
    <location>
        <begin position="648"/>
        <end position="675"/>
    </location>
</feature>
<feature type="domain" description="C2H2-type" evidence="8">
    <location>
        <begin position="676"/>
        <end position="703"/>
    </location>
</feature>
<keyword evidence="10" id="KW-1185">Reference proteome</keyword>
<dbReference type="InterPro" id="IPR036236">
    <property type="entry name" value="Znf_C2H2_sf"/>
</dbReference>
<feature type="region of interest" description="Disordered" evidence="7">
    <location>
        <begin position="396"/>
        <end position="482"/>
    </location>
</feature>
<dbReference type="GO" id="GO:0000785">
    <property type="term" value="C:chromatin"/>
    <property type="evidence" value="ECO:0007669"/>
    <property type="project" value="TreeGrafter"/>
</dbReference>
<dbReference type="PROSITE" id="PS00028">
    <property type="entry name" value="ZINC_FINGER_C2H2_1"/>
    <property type="match status" value="4"/>
</dbReference>
<dbReference type="FunFam" id="3.30.160.60:FF:000125">
    <property type="entry name" value="Putative zinc finger protein 143"/>
    <property type="match status" value="1"/>
</dbReference>
<feature type="compositionally biased region" description="Polar residues" evidence="7">
    <location>
        <begin position="443"/>
        <end position="473"/>
    </location>
</feature>
<dbReference type="GO" id="GO:0000978">
    <property type="term" value="F:RNA polymerase II cis-regulatory region sequence-specific DNA binding"/>
    <property type="evidence" value="ECO:0007669"/>
    <property type="project" value="TreeGrafter"/>
</dbReference>
<dbReference type="EMBL" id="SRRH01000041">
    <property type="protein sequence ID" value="KAG6301571.1"/>
    <property type="molecule type" value="Genomic_DNA"/>
</dbReference>
<feature type="domain" description="C2H2-type" evidence="8">
    <location>
        <begin position="558"/>
        <end position="589"/>
    </location>
</feature>
<dbReference type="SMART" id="SM00355">
    <property type="entry name" value="ZnF_C2H2"/>
    <property type="match status" value="6"/>
</dbReference>
<dbReference type="Proteomes" id="UP000707071">
    <property type="component" value="Unassembled WGS sequence"/>
</dbReference>
<dbReference type="Pfam" id="PF13912">
    <property type="entry name" value="zf-C2H2_6"/>
    <property type="match status" value="1"/>
</dbReference>
<dbReference type="AlphaFoldDB" id="A0A9P7QLC8"/>
<keyword evidence="4" id="KW-0862">Zinc</keyword>
<proteinExistence type="predicted"/>
<dbReference type="PANTHER" id="PTHR14003:SF19">
    <property type="entry name" value="YY2 TRANSCRIPTION FACTOR"/>
    <property type="match status" value="1"/>
</dbReference>
<feature type="compositionally biased region" description="Acidic residues" evidence="7">
    <location>
        <begin position="744"/>
        <end position="771"/>
    </location>
</feature>
<organism evidence="9 10">
    <name type="scientific">Claviceps aff. purpurea</name>
    <dbReference type="NCBI Taxonomy" id="1967640"/>
    <lineage>
        <taxon>Eukaryota</taxon>
        <taxon>Fungi</taxon>
        <taxon>Dikarya</taxon>
        <taxon>Ascomycota</taxon>
        <taxon>Pezizomycotina</taxon>
        <taxon>Sordariomycetes</taxon>
        <taxon>Hypocreomycetidae</taxon>
        <taxon>Hypocreales</taxon>
        <taxon>Clavicipitaceae</taxon>
        <taxon>Claviceps</taxon>
    </lineage>
</organism>
<keyword evidence="3 6" id="KW-0863">Zinc-finger</keyword>
<evidence type="ECO:0000256" key="5">
    <source>
        <dbReference type="ARBA" id="ARBA00044085"/>
    </source>
</evidence>
<dbReference type="GO" id="GO:0000981">
    <property type="term" value="F:DNA-binding transcription factor activity, RNA polymerase II-specific"/>
    <property type="evidence" value="ECO:0007669"/>
    <property type="project" value="UniProtKB-ARBA"/>
</dbReference>
<dbReference type="FunFam" id="3.30.160.60:FF:000557">
    <property type="entry name" value="zinc finger and SCAN domain-containing protein 29"/>
    <property type="match status" value="1"/>
</dbReference>
<dbReference type="Gene3D" id="3.30.160.60">
    <property type="entry name" value="Classic Zinc Finger"/>
    <property type="match status" value="5"/>
</dbReference>